<dbReference type="AlphaFoldDB" id="C1B6M4"/>
<evidence type="ECO:0000313" key="2">
    <source>
        <dbReference type="Proteomes" id="UP000002212"/>
    </source>
</evidence>
<accession>C1B6M4</accession>
<dbReference type="EMBL" id="AP011115">
    <property type="protein sequence ID" value="BAH51327.1"/>
    <property type="molecule type" value="Genomic_DNA"/>
</dbReference>
<dbReference type="PATRIC" id="fig|632772.20.peg.3226"/>
<sequence>MGRSTVVGCGGIDCPDSPVAWIERFLSEVGVTVEALREVGWQTVGNGGDR</sequence>
<dbReference type="KEGG" id="rop:ROP_30800"/>
<gene>
    <name evidence="1" type="ordered locus">ROP_30800</name>
</gene>
<dbReference type="Proteomes" id="UP000002212">
    <property type="component" value="Chromosome"/>
</dbReference>
<evidence type="ECO:0000313" key="1">
    <source>
        <dbReference type="EMBL" id="BAH51327.1"/>
    </source>
</evidence>
<proteinExistence type="predicted"/>
<dbReference type="HOGENOM" id="CLU_3122078_0_0_11"/>
<protein>
    <submittedName>
        <fullName evidence="1">Uncharacterized protein</fullName>
    </submittedName>
</protein>
<reference evidence="1 2" key="1">
    <citation type="submission" date="2009-03" db="EMBL/GenBank/DDBJ databases">
        <title>Comparison of the complete genome sequences of Rhodococcus erythropolis PR4 and Rhodococcus opacus B4.</title>
        <authorList>
            <person name="Takarada H."/>
            <person name="Sekine M."/>
            <person name="Hosoyama A."/>
            <person name="Yamada R."/>
            <person name="Fujisawa T."/>
            <person name="Omata S."/>
            <person name="Shimizu A."/>
            <person name="Tsukatani N."/>
            <person name="Tanikawa S."/>
            <person name="Fujita N."/>
            <person name="Harayama S."/>
        </authorList>
    </citation>
    <scope>NUCLEOTIDE SEQUENCE [LARGE SCALE GENOMIC DNA]</scope>
    <source>
        <strain evidence="1 2">B4</strain>
    </source>
</reference>
<name>C1B6M4_RHOOB</name>
<organism evidence="1 2">
    <name type="scientific">Rhodococcus opacus (strain B4)</name>
    <dbReference type="NCBI Taxonomy" id="632772"/>
    <lineage>
        <taxon>Bacteria</taxon>
        <taxon>Bacillati</taxon>
        <taxon>Actinomycetota</taxon>
        <taxon>Actinomycetes</taxon>
        <taxon>Mycobacteriales</taxon>
        <taxon>Nocardiaceae</taxon>
        <taxon>Rhodococcus</taxon>
    </lineage>
</organism>